<dbReference type="EMBL" id="KZ819321">
    <property type="protein sequence ID" value="PWN23945.1"/>
    <property type="molecule type" value="Genomic_DNA"/>
</dbReference>
<dbReference type="InterPro" id="IPR016163">
    <property type="entry name" value="Ald_DH_C"/>
</dbReference>
<dbReference type="AlphaFoldDB" id="A0A316UL38"/>
<dbReference type="PANTHER" id="PTHR43353:SF5">
    <property type="entry name" value="SUCCINATE-SEMIALDEHYDE DEHYDROGENASE, MITOCHONDRIAL"/>
    <property type="match status" value="1"/>
</dbReference>
<comment type="similarity">
    <text evidence="2 7">Belongs to the aldehyde dehydrogenase family.</text>
</comment>
<protein>
    <recommendedName>
        <fullName evidence="8">Succinate-semialdehyde dehydrogenase</fullName>
        <ecNumber evidence="8">1.2.1.16</ecNumber>
    </recommendedName>
</protein>
<dbReference type="GO" id="GO:0005737">
    <property type="term" value="C:cytoplasm"/>
    <property type="evidence" value="ECO:0007669"/>
    <property type="project" value="TreeGrafter"/>
</dbReference>
<comment type="catalytic activity">
    <reaction evidence="5 8">
        <text>succinate semialdehyde + NAD(+) + H2O = succinate + NADH + 2 H(+)</text>
        <dbReference type="Rhea" id="RHEA:13217"/>
        <dbReference type="ChEBI" id="CHEBI:15377"/>
        <dbReference type="ChEBI" id="CHEBI:15378"/>
        <dbReference type="ChEBI" id="CHEBI:30031"/>
        <dbReference type="ChEBI" id="CHEBI:57540"/>
        <dbReference type="ChEBI" id="CHEBI:57706"/>
        <dbReference type="ChEBI" id="CHEBI:57945"/>
        <dbReference type="EC" id="1.2.1.16"/>
    </reaction>
</comment>
<sequence length="560" mass="59817">MSTALRNTSTVRLNTRKAIAPCTLTATSLFAPRTAIALPAAGSTRSSFQTSRRFTTTPIAKMPQMPKNIIKKGQDDLKLSNKSLLLNKGLINGKWVDSKNGKTLEVYNKSTLATIGSVPDMGLEDVKEAIDAAYEAGKSWRAKTARERSDLLYALYAELQANADDLAKIIVGENGKSLTEAKGEVAYSNSFIQWFAAEAQRTYGQVIPAPLPGVRNVVIKQPVGVAGLITPWNFPAAMITRKLGPALAAGCTAVIKVPAETPFSGLAIAHLAEKVGVPKGVINVVACAKGDNEAAVGKELCENPKVKKISFTGSTRVGKILMSQCSGTLKKMSMELGGNAPFVVFEDADLDKAVDGAIACKFRGSGQTCVCANRLYVHEKVYDEFAKRLAAKVDAFKLGNGLDEGVTHGPLVNQAGLEKVEKHVDDSVKAGAKILLGGKRGEGTFYEPTILTDLPHHPPTDYEETFGPLAALYKFSSEEEVVRMCNDVDVGLAGYFYSKDVGRVWRVAEALETGMVGINTGILSQAQVPFGGIKESGFGREGGSSISEFMVDKLMVFGPV</sequence>
<evidence type="ECO:0000256" key="3">
    <source>
        <dbReference type="ARBA" id="ARBA00023002"/>
    </source>
</evidence>
<evidence type="ECO:0000256" key="1">
    <source>
        <dbReference type="ARBA" id="ARBA00005176"/>
    </source>
</evidence>
<name>A0A316UL38_9BASI</name>
<dbReference type="PROSITE" id="PS00687">
    <property type="entry name" value="ALDEHYDE_DEHYDR_GLU"/>
    <property type="match status" value="1"/>
</dbReference>
<proteinExistence type="inferred from homology"/>
<evidence type="ECO:0000256" key="4">
    <source>
        <dbReference type="ARBA" id="ARBA00050387"/>
    </source>
</evidence>
<dbReference type="InterPro" id="IPR016162">
    <property type="entry name" value="Ald_DH_N"/>
</dbReference>
<dbReference type="Pfam" id="PF00171">
    <property type="entry name" value="Aldedh"/>
    <property type="match status" value="1"/>
</dbReference>
<evidence type="ECO:0000313" key="11">
    <source>
        <dbReference type="Proteomes" id="UP000245942"/>
    </source>
</evidence>
<organism evidence="10 11">
    <name type="scientific">Pseudomicrostroma glucosiphilum</name>
    <dbReference type="NCBI Taxonomy" id="1684307"/>
    <lineage>
        <taxon>Eukaryota</taxon>
        <taxon>Fungi</taxon>
        <taxon>Dikarya</taxon>
        <taxon>Basidiomycota</taxon>
        <taxon>Ustilaginomycotina</taxon>
        <taxon>Exobasidiomycetes</taxon>
        <taxon>Microstromatales</taxon>
        <taxon>Microstromatales incertae sedis</taxon>
        <taxon>Pseudomicrostroma</taxon>
    </lineage>
</organism>
<evidence type="ECO:0000259" key="9">
    <source>
        <dbReference type="Pfam" id="PF00171"/>
    </source>
</evidence>
<comment type="catalytic activity">
    <reaction evidence="4 8">
        <text>succinate semialdehyde + NADP(+) + H2O = succinate + NADPH + 2 H(+)</text>
        <dbReference type="Rhea" id="RHEA:13213"/>
        <dbReference type="ChEBI" id="CHEBI:15377"/>
        <dbReference type="ChEBI" id="CHEBI:15378"/>
        <dbReference type="ChEBI" id="CHEBI:30031"/>
        <dbReference type="ChEBI" id="CHEBI:57706"/>
        <dbReference type="ChEBI" id="CHEBI:57783"/>
        <dbReference type="ChEBI" id="CHEBI:58349"/>
        <dbReference type="EC" id="1.2.1.16"/>
    </reaction>
</comment>
<feature type="active site" evidence="6">
    <location>
        <position position="335"/>
    </location>
</feature>
<dbReference type="InterPro" id="IPR029510">
    <property type="entry name" value="Ald_DH_CS_GLU"/>
</dbReference>
<evidence type="ECO:0000256" key="8">
    <source>
        <dbReference type="RuleBase" id="RU365091"/>
    </source>
</evidence>
<dbReference type="OrthoDB" id="310895at2759"/>
<dbReference type="Gene3D" id="3.40.605.10">
    <property type="entry name" value="Aldehyde Dehydrogenase, Chain A, domain 1"/>
    <property type="match status" value="1"/>
</dbReference>
<feature type="domain" description="Aldehyde dehydrogenase" evidence="9">
    <location>
        <begin position="95"/>
        <end position="550"/>
    </location>
</feature>
<dbReference type="GO" id="GO:0009450">
    <property type="term" value="P:gamma-aminobutyric acid catabolic process"/>
    <property type="evidence" value="ECO:0007669"/>
    <property type="project" value="UniProtKB-UniPathway"/>
</dbReference>
<evidence type="ECO:0000256" key="6">
    <source>
        <dbReference type="PROSITE-ProRule" id="PRU10007"/>
    </source>
</evidence>
<dbReference type="PANTHER" id="PTHR43353">
    <property type="entry name" value="SUCCINATE-SEMIALDEHYDE DEHYDROGENASE, MITOCHONDRIAL"/>
    <property type="match status" value="1"/>
</dbReference>
<dbReference type="Gene3D" id="3.40.309.10">
    <property type="entry name" value="Aldehyde Dehydrogenase, Chain A, domain 2"/>
    <property type="match status" value="1"/>
</dbReference>
<reference evidence="10 11" key="1">
    <citation type="journal article" date="2018" name="Mol. Biol. Evol.">
        <title>Broad Genomic Sampling Reveals a Smut Pathogenic Ancestry of the Fungal Clade Ustilaginomycotina.</title>
        <authorList>
            <person name="Kijpornyongpan T."/>
            <person name="Mondo S.J."/>
            <person name="Barry K."/>
            <person name="Sandor L."/>
            <person name="Lee J."/>
            <person name="Lipzen A."/>
            <person name="Pangilinan J."/>
            <person name="LaButti K."/>
            <person name="Hainaut M."/>
            <person name="Henrissat B."/>
            <person name="Grigoriev I.V."/>
            <person name="Spatafora J.W."/>
            <person name="Aime M.C."/>
        </authorList>
    </citation>
    <scope>NUCLEOTIDE SEQUENCE [LARGE SCALE GENOMIC DNA]</scope>
    <source>
        <strain evidence="10 11">MCA 4718</strain>
    </source>
</reference>
<dbReference type="GO" id="GO:0004777">
    <property type="term" value="F:succinate-semialdehyde dehydrogenase (NAD+) activity"/>
    <property type="evidence" value="ECO:0007669"/>
    <property type="project" value="UniProtKB-UniRule"/>
</dbReference>
<dbReference type="SUPFAM" id="SSF53720">
    <property type="entry name" value="ALDH-like"/>
    <property type="match status" value="1"/>
</dbReference>
<keyword evidence="3 7" id="KW-0560">Oxidoreductase</keyword>
<gene>
    <name evidence="10" type="ORF">BCV69DRAFT_279850</name>
</gene>
<dbReference type="EC" id="1.2.1.16" evidence="8"/>
<dbReference type="FunFam" id="3.40.309.10:FF:000004">
    <property type="entry name" value="Succinate-semialdehyde dehydrogenase I"/>
    <property type="match status" value="1"/>
</dbReference>
<evidence type="ECO:0000256" key="7">
    <source>
        <dbReference type="RuleBase" id="RU003345"/>
    </source>
</evidence>
<dbReference type="InterPro" id="IPR015590">
    <property type="entry name" value="Aldehyde_DH_dom"/>
</dbReference>
<dbReference type="RefSeq" id="XP_025351105.1">
    <property type="nucleotide sequence ID" value="XM_025491397.1"/>
</dbReference>
<accession>A0A316UL38</accession>
<dbReference type="InterPro" id="IPR050740">
    <property type="entry name" value="Aldehyde_DH_Superfamily"/>
</dbReference>
<dbReference type="Proteomes" id="UP000245942">
    <property type="component" value="Unassembled WGS sequence"/>
</dbReference>
<dbReference type="STRING" id="1684307.A0A316UL38"/>
<evidence type="ECO:0000256" key="5">
    <source>
        <dbReference type="ARBA" id="ARBA00052698"/>
    </source>
</evidence>
<evidence type="ECO:0000313" key="10">
    <source>
        <dbReference type="EMBL" id="PWN23945.1"/>
    </source>
</evidence>
<dbReference type="GO" id="GO:0036243">
    <property type="term" value="F:succinate-semialdehyde dehydrogenase (NADP+) activity"/>
    <property type="evidence" value="ECO:0007669"/>
    <property type="project" value="RHEA"/>
</dbReference>
<comment type="pathway">
    <text evidence="1 8">Amino-acid degradation; 4-aminobutanoate degradation.</text>
</comment>
<dbReference type="UniPathway" id="UPA00733"/>
<keyword evidence="11" id="KW-1185">Reference proteome</keyword>
<dbReference type="NCBIfam" id="TIGR01780">
    <property type="entry name" value="SSADH"/>
    <property type="match status" value="1"/>
</dbReference>
<dbReference type="InterPro" id="IPR016161">
    <property type="entry name" value="Ald_DH/histidinol_DH"/>
</dbReference>
<dbReference type="GeneID" id="37013131"/>
<dbReference type="CDD" id="cd07103">
    <property type="entry name" value="ALDH_F5_SSADH_GabD"/>
    <property type="match status" value="1"/>
</dbReference>
<evidence type="ECO:0000256" key="2">
    <source>
        <dbReference type="ARBA" id="ARBA00009986"/>
    </source>
</evidence>
<dbReference type="InterPro" id="IPR010102">
    <property type="entry name" value="Succ_semiAld_DH"/>
</dbReference>
<dbReference type="FunFam" id="3.40.605.10:FF:000005">
    <property type="entry name" value="Succinate-semialdehyde dehydrogenase I"/>
    <property type="match status" value="1"/>
</dbReference>